<accession>A0A7X2S157</accession>
<comment type="caution">
    <text evidence="2">The sequence shown here is derived from an EMBL/GenBank/DDBJ whole genome shotgun (WGS) entry which is preliminary data.</text>
</comment>
<dbReference type="InterPro" id="IPR029063">
    <property type="entry name" value="SAM-dependent_MTases_sf"/>
</dbReference>
<dbReference type="Proteomes" id="UP000434639">
    <property type="component" value="Unassembled WGS sequence"/>
</dbReference>
<dbReference type="GO" id="GO:0030488">
    <property type="term" value="P:tRNA methylation"/>
    <property type="evidence" value="ECO:0007669"/>
    <property type="project" value="TreeGrafter"/>
</dbReference>
<keyword evidence="2" id="KW-0808">Transferase</keyword>
<feature type="domain" description="Ribosomal RNA large subunit methyltransferase K/L-like methyltransferase" evidence="1">
    <location>
        <begin position="152"/>
        <end position="252"/>
    </location>
</feature>
<evidence type="ECO:0000259" key="1">
    <source>
        <dbReference type="Pfam" id="PF01170"/>
    </source>
</evidence>
<dbReference type="OrthoDB" id="9791556at2"/>
<dbReference type="EMBL" id="WMIB01000001">
    <property type="protein sequence ID" value="MTH51919.1"/>
    <property type="molecule type" value="Genomic_DNA"/>
</dbReference>
<evidence type="ECO:0000313" key="2">
    <source>
        <dbReference type="EMBL" id="MTH51919.1"/>
    </source>
</evidence>
<dbReference type="Pfam" id="PF01170">
    <property type="entry name" value="UPF0020"/>
    <property type="match status" value="1"/>
</dbReference>
<sequence length="312" mass="35201">MEKYFIYSHSYNPEEKPLCMLEMRSFFQMEPKEELFSSRKEVAPGRSPFLRERIEVTAKGKTLEDLKPALERIKLEEETFKIICLKQSRETGQERLSYQERRAAERLLGQWIDAEADVHEPDHVYGLAALDGLWYFGLYSRSDSVWLQHMKKPRQYSTALSTRMARAVVNIAVPETEGVSVIDPCCGIGNVLVEALSMGVTIDGSDINPLAVTGARENIAHFGLEGTVKVQPIEEVSSLYDAAIIDLPYNLYTHITEEQQLSILKAARNIAGRCIFVTVRPIDQALAEAGFQIIDRGLAVKSKFSREVLVCI</sequence>
<dbReference type="RefSeq" id="WP_155110476.1">
    <property type="nucleotide sequence ID" value="NZ_WMIB01000001.1"/>
</dbReference>
<dbReference type="CDD" id="cd02440">
    <property type="entry name" value="AdoMet_MTases"/>
    <property type="match status" value="1"/>
</dbReference>
<gene>
    <name evidence="2" type="ORF">GKZ89_00760</name>
</gene>
<dbReference type="PANTHER" id="PTHR14911:SF13">
    <property type="entry name" value="TRNA (GUANINE(6)-N2)-METHYLTRANSFERASE THUMP3"/>
    <property type="match status" value="1"/>
</dbReference>
<name>A0A7X2S157_9BACI</name>
<reference evidence="2 3" key="1">
    <citation type="journal article" date="2017" name="Int. J. Syst. Evol. Microbiol.">
        <title>Bacillus mangrovi sp. nov., isolated from a sediment sample from a mangrove forest.</title>
        <authorList>
            <person name="Gupta V."/>
            <person name="Singh P.K."/>
            <person name="Korpole S."/>
            <person name="Tanuku N.R.S."/>
            <person name="Pinnaka A.K."/>
        </authorList>
    </citation>
    <scope>NUCLEOTIDE SEQUENCE [LARGE SCALE GENOMIC DNA]</scope>
    <source>
        <strain evidence="2 3">KCTC 33872</strain>
    </source>
</reference>
<dbReference type="Gene3D" id="3.40.50.150">
    <property type="entry name" value="Vaccinia Virus protein VP39"/>
    <property type="match status" value="1"/>
</dbReference>
<dbReference type="AlphaFoldDB" id="A0A7X2S157"/>
<dbReference type="PANTHER" id="PTHR14911">
    <property type="entry name" value="THUMP DOMAIN-CONTAINING"/>
    <property type="match status" value="1"/>
</dbReference>
<dbReference type="GO" id="GO:0016423">
    <property type="term" value="F:tRNA (guanine) methyltransferase activity"/>
    <property type="evidence" value="ECO:0007669"/>
    <property type="project" value="TreeGrafter"/>
</dbReference>
<organism evidence="2 3">
    <name type="scientific">Metabacillus mangrovi</name>
    <dbReference type="NCBI Taxonomy" id="1491830"/>
    <lineage>
        <taxon>Bacteria</taxon>
        <taxon>Bacillati</taxon>
        <taxon>Bacillota</taxon>
        <taxon>Bacilli</taxon>
        <taxon>Bacillales</taxon>
        <taxon>Bacillaceae</taxon>
        <taxon>Metabacillus</taxon>
    </lineage>
</organism>
<dbReference type="SUPFAM" id="SSF53335">
    <property type="entry name" value="S-adenosyl-L-methionine-dependent methyltransferases"/>
    <property type="match status" value="1"/>
</dbReference>
<dbReference type="InterPro" id="IPR000241">
    <property type="entry name" value="RlmKL-like_Mtase"/>
</dbReference>
<protein>
    <submittedName>
        <fullName evidence="2">RNA methyltransferase</fullName>
    </submittedName>
</protein>
<proteinExistence type="predicted"/>
<keyword evidence="2" id="KW-0489">Methyltransferase</keyword>
<evidence type="ECO:0000313" key="3">
    <source>
        <dbReference type="Proteomes" id="UP000434639"/>
    </source>
</evidence>
<keyword evidence="3" id="KW-1185">Reference proteome</keyword>